<dbReference type="AlphaFoldDB" id="A0A221VW85"/>
<evidence type="ECO:0000313" key="2">
    <source>
        <dbReference type="EMBL" id="ASO17806.1"/>
    </source>
</evidence>
<proteinExistence type="predicted"/>
<keyword evidence="3" id="KW-1185">Reference proteome</keyword>
<feature type="compositionally biased region" description="Basic and acidic residues" evidence="1">
    <location>
        <begin position="87"/>
        <end position="125"/>
    </location>
</feature>
<dbReference type="Proteomes" id="UP000204221">
    <property type="component" value="Chromosome"/>
</dbReference>
<protein>
    <submittedName>
        <fullName evidence="2">Uncharacterized protein</fullName>
    </submittedName>
</protein>
<dbReference type="KEGG" id="ahg:AHOG_00665"/>
<sequence length="398" mass="43186">MNPPSPHGPSVRMTAARRARAGNGPGSGDPPARFGAHRHPTAAPPAGSPDARHPGSIPAADAGVETRRTRRRPSASGRSSASTPSTDRFDRSRPDHRTLPATDHSRATDHDATVADEAGRGHRIDSTAFHRHFTSREVPGRSPSVTMNASKNQYPKWNSTCDRGSAHRSALGAARDGGDSVHRDDIDARRPTPEEWTVPTSTGHASRFITTRFSGFPMPPRVPGGLAANDRTGRRGSSRRNRALRATAVRRLRSGDLVGGSARIEPPRFRSRPLSPSGRDDSARRRSPSCRHTTSGGLEREARRHAATPPPAASKTRLPTMPGYGEPAGRRRAVSRETGVGSCLAHRVEDIRREDGRRSPRESRQASDEWAGPVDRARQRPCRGIRRAVPRIVVTCRS</sequence>
<organism evidence="2 3">
    <name type="scientific">Actinoalloteichus hoggarensis</name>
    <dbReference type="NCBI Taxonomy" id="1470176"/>
    <lineage>
        <taxon>Bacteria</taxon>
        <taxon>Bacillati</taxon>
        <taxon>Actinomycetota</taxon>
        <taxon>Actinomycetes</taxon>
        <taxon>Pseudonocardiales</taxon>
        <taxon>Pseudonocardiaceae</taxon>
        <taxon>Actinoalloteichus</taxon>
    </lineage>
</organism>
<name>A0A221VW85_9PSEU</name>
<feature type="compositionally biased region" description="Polar residues" evidence="1">
    <location>
        <begin position="143"/>
        <end position="162"/>
    </location>
</feature>
<evidence type="ECO:0000313" key="3">
    <source>
        <dbReference type="Proteomes" id="UP000204221"/>
    </source>
</evidence>
<feature type="compositionally biased region" description="Basic and acidic residues" evidence="1">
    <location>
        <begin position="176"/>
        <end position="193"/>
    </location>
</feature>
<reference evidence="2 3" key="1">
    <citation type="submission" date="2017-07" db="EMBL/GenBank/DDBJ databases">
        <title>Complete genome sequence of Actinoalloteichus hoggarensis DSM 45943, type strain of Actinoalloteichus hoggarensis.</title>
        <authorList>
            <person name="Ruckert C."/>
            <person name="Nouioui I."/>
            <person name="Willmese J."/>
            <person name="van Wezel G."/>
            <person name="Klenk H.-P."/>
            <person name="Kalinowski J."/>
            <person name="Zotchev S.B."/>
        </authorList>
    </citation>
    <scope>NUCLEOTIDE SEQUENCE [LARGE SCALE GENOMIC DNA]</scope>
    <source>
        <strain evidence="2 3">DSM 45943</strain>
    </source>
</reference>
<accession>A0A221VW85</accession>
<dbReference type="EMBL" id="CP022521">
    <property type="protein sequence ID" value="ASO17806.1"/>
    <property type="molecule type" value="Genomic_DNA"/>
</dbReference>
<feature type="compositionally biased region" description="Basic and acidic residues" evidence="1">
    <location>
        <begin position="346"/>
        <end position="367"/>
    </location>
</feature>
<gene>
    <name evidence="2" type="ORF">AHOG_00665</name>
</gene>
<feature type="compositionally biased region" description="Polar residues" evidence="1">
    <location>
        <begin position="198"/>
        <end position="213"/>
    </location>
</feature>
<feature type="compositionally biased region" description="Low complexity" evidence="1">
    <location>
        <begin position="74"/>
        <end position="86"/>
    </location>
</feature>
<feature type="region of interest" description="Disordered" evidence="1">
    <location>
        <begin position="1"/>
        <end position="384"/>
    </location>
</feature>
<feature type="compositionally biased region" description="Basic residues" evidence="1">
    <location>
        <begin position="234"/>
        <end position="252"/>
    </location>
</feature>
<evidence type="ECO:0000256" key="1">
    <source>
        <dbReference type="SAM" id="MobiDB-lite"/>
    </source>
</evidence>